<dbReference type="CDD" id="cd18622">
    <property type="entry name" value="GH32_Inu-like"/>
    <property type="match status" value="1"/>
</dbReference>
<keyword evidence="8" id="KW-1185">Reference proteome</keyword>
<dbReference type="Pfam" id="PF00251">
    <property type="entry name" value="Glyco_hydro_32N"/>
    <property type="match status" value="1"/>
</dbReference>
<gene>
    <name evidence="7" type="ORF">BEMITA_LOCUS2848</name>
</gene>
<dbReference type="InterPro" id="IPR001362">
    <property type="entry name" value="Glyco_hydro_32"/>
</dbReference>
<dbReference type="Pfam" id="PF08244">
    <property type="entry name" value="Glyco_hydro_32C"/>
    <property type="match status" value="1"/>
</dbReference>
<organism evidence="7 8">
    <name type="scientific">Bemisia tabaci</name>
    <name type="common">Sweetpotato whitefly</name>
    <name type="synonym">Aleurodes tabaci</name>
    <dbReference type="NCBI Taxonomy" id="7038"/>
    <lineage>
        <taxon>Eukaryota</taxon>
        <taxon>Metazoa</taxon>
        <taxon>Ecdysozoa</taxon>
        <taxon>Arthropoda</taxon>
        <taxon>Hexapoda</taxon>
        <taxon>Insecta</taxon>
        <taxon>Pterygota</taxon>
        <taxon>Neoptera</taxon>
        <taxon>Paraneoptera</taxon>
        <taxon>Hemiptera</taxon>
        <taxon>Sternorrhyncha</taxon>
        <taxon>Aleyrodoidea</taxon>
        <taxon>Aleyrodidae</taxon>
        <taxon>Aleyrodinae</taxon>
        <taxon>Bemisia</taxon>
    </lineage>
</organism>
<evidence type="ECO:0000313" key="8">
    <source>
        <dbReference type="Proteomes" id="UP001152759"/>
    </source>
</evidence>
<evidence type="ECO:0000259" key="6">
    <source>
        <dbReference type="Pfam" id="PF08244"/>
    </source>
</evidence>
<protein>
    <submittedName>
        <fullName evidence="7">Uncharacterized protein</fullName>
    </submittedName>
</protein>
<dbReference type="Proteomes" id="UP001152759">
    <property type="component" value="Chromosome 10"/>
</dbReference>
<dbReference type="PROSITE" id="PS00609">
    <property type="entry name" value="GLYCOSYL_HYDROL_F32"/>
    <property type="match status" value="1"/>
</dbReference>
<keyword evidence="2 4" id="KW-0378">Hydrolase</keyword>
<evidence type="ECO:0000256" key="1">
    <source>
        <dbReference type="ARBA" id="ARBA00009902"/>
    </source>
</evidence>
<dbReference type="AlphaFoldDB" id="A0A9P0G3R4"/>
<keyword evidence="3 4" id="KW-0326">Glycosidase</keyword>
<feature type="domain" description="Glycosyl hydrolase family 32 N-terminal" evidence="5">
    <location>
        <begin position="54"/>
        <end position="351"/>
    </location>
</feature>
<accession>A0A9P0G3R4</accession>
<evidence type="ECO:0000256" key="4">
    <source>
        <dbReference type="RuleBase" id="RU362110"/>
    </source>
</evidence>
<sequence>MCTQHPESHVLRAMCVPGCPVDSFTVAILTLYLWPSVLGSIFPLNQDRWRPYFHYSPHYGFMNDPNGLVEYKGEYHLYYQCNPYAPIVGHVHWCHAVSRDLIRWEPLPIALFEYNNSMPFSGSCVVYNDSLVAIYTRSYDTGTQTQNVAISHDNGRTFAEYPGNPVIDIGSSSFRDPQVFYHIPTGEFKMAVALAGEHCIRFYGSADLIHWRKLSDFCKAGNQGINYECPNLVRLPTEGGGRKWVLFISINPGAPQGGSTTQYFVGDFDGTTFTPDDYATKPLDFGKDNYALQFYSNVDPPTAIAWLSNWQYCNETPTATDDSGWRGMMTLPRTFRLVPTADNGLILAQTPLLNHVQRAAVEHGDNSRRVLPKGNKPLEICLNVNLKRGSRVVLYLQSAFDEQLEWGYDANNGQLWVDRGKTKGFRQRFFTDKVSAAVIPESTTSIDLCAFYDRSCFELYASNGTRVCSSLVFFKLDPVLLQVEIVGEGDITNLTVNTLSL</sequence>
<dbReference type="EMBL" id="OU963871">
    <property type="protein sequence ID" value="CAH0762749.1"/>
    <property type="molecule type" value="Genomic_DNA"/>
</dbReference>
<dbReference type="GO" id="GO:0005987">
    <property type="term" value="P:sucrose catabolic process"/>
    <property type="evidence" value="ECO:0007669"/>
    <property type="project" value="TreeGrafter"/>
</dbReference>
<dbReference type="InterPro" id="IPR023296">
    <property type="entry name" value="Glyco_hydro_beta-prop_sf"/>
</dbReference>
<dbReference type="SMART" id="SM00640">
    <property type="entry name" value="Glyco_32"/>
    <property type="match status" value="1"/>
</dbReference>
<dbReference type="GO" id="GO:0005737">
    <property type="term" value="C:cytoplasm"/>
    <property type="evidence" value="ECO:0007669"/>
    <property type="project" value="TreeGrafter"/>
</dbReference>
<dbReference type="InterPro" id="IPR013148">
    <property type="entry name" value="Glyco_hydro_32_N"/>
</dbReference>
<name>A0A9P0G3R4_BEMTA</name>
<dbReference type="PANTHER" id="PTHR42800">
    <property type="entry name" value="EXOINULINASE INUD (AFU_ORTHOLOGUE AFUA_5G00480)"/>
    <property type="match status" value="1"/>
</dbReference>
<dbReference type="Gene3D" id="2.115.10.20">
    <property type="entry name" value="Glycosyl hydrolase domain, family 43"/>
    <property type="match status" value="1"/>
</dbReference>
<dbReference type="InterPro" id="IPR013189">
    <property type="entry name" value="Glyco_hydro_32_C"/>
</dbReference>
<feature type="domain" description="Glycosyl hydrolase family 32 C-terminal" evidence="6">
    <location>
        <begin position="383"/>
        <end position="475"/>
    </location>
</feature>
<dbReference type="SUPFAM" id="SSF49899">
    <property type="entry name" value="Concanavalin A-like lectins/glucanases"/>
    <property type="match status" value="1"/>
</dbReference>
<reference evidence="7" key="1">
    <citation type="submission" date="2021-12" db="EMBL/GenBank/DDBJ databases">
        <authorList>
            <person name="King R."/>
        </authorList>
    </citation>
    <scope>NUCLEOTIDE SEQUENCE</scope>
</reference>
<proteinExistence type="inferred from homology"/>
<evidence type="ECO:0000256" key="2">
    <source>
        <dbReference type="ARBA" id="ARBA00022801"/>
    </source>
</evidence>
<comment type="similarity">
    <text evidence="1 4">Belongs to the glycosyl hydrolase 32 family.</text>
</comment>
<dbReference type="SUPFAM" id="SSF75005">
    <property type="entry name" value="Arabinanase/levansucrase/invertase"/>
    <property type="match status" value="1"/>
</dbReference>
<evidence type="ECO:0000256" key="3">
    <source>
        <dbReference type="ARBA" id="ARBA00023295"/>
    </source>
</evidence>
<dbReference type="InterPro" id="IPR013320">
    <property type="entry name" value="ConA-like_dom_sf"/>
</dbReference>
<dbReference type="PANTHER" id="PTHR42800:SF2">
    <property type="entry name" value="INVERTASE-RELATED"/>
    <property type="match status" value="1"/>
</dbReference>
<evidence type="ECO:0000259" key="5">
    <source>
        <dbReference type="Pfam" id="PF00251"/>
    </source>
</evidence>
<evidence type="ECO:0000313" key="7">
    <source>
        <dbReference type="EMBL" id="CAH0762749.1"/>
    </source>
</evidence>
<dbReference type="Gene3D" id="2.60.120.560">
    <property type="entry name" value="Exo-inulinase, domain 1"/>
    <property type="match status" value="1"/>
</dbReference>
<dbReference type="GO" id="GO:0004575">
    <property type="term" value="F:sucrose alpha-glucosidase activity"/>
    <property type="evidence" value="ECO:0007669"/>
    <property type="project" value="TreeGrafter"/>
</dbReference>
<dbReference type="InterPro" id="IPR018053">
    <property type="entry name" value="Glyco_hydro_32_AS"/>
</dbReference>